<dbReference type="InterPro" id="IPR052168">
    <property type="entry name" value="Cytochrome_b561_oxidase"/>
</dbReference>
<evidence type="ECO:0000256" key="9">
    <source>
        <dbReference type="ARBA" id="ARBA00022989"/>
    </source>
</evidence>
<feature type="transmembrane region" description="Helical" evidence="14">
    <location>
        <begin position="46"/>
        <end position="68"/>
    </location>
</feature>
<keyword evidence="5" id="KW-0349">Heme</keyword>
<comment type="similarity">
    <text evidence="12">Belongs to the cytochrome b561 family.</text>
</comment>
<dbReference type="Pfam" id="PF01292">
    <property type="entry name" value="Ni_hydr_CYTB"/>
    <property type="match status" value="1"/>
</dbReference>
<dbReference type="SUPFAM" id="SSF101874">
    <property type="entry name" value="YceI-like"/>
    <property type="match status" value="1"/>
</dbReference>
<dbReference type="InterPro" id="IPR011577">
    <property type="entry name" value="Cyt_b561_bac/Ni-Hgenase"/>
</dbReference>
<evidence type="ECO:0000256" key="2">
    <source>
        <dbReference type="ARBA" id="ARBA00004651"/>
    </source>
</evidence>
<dbReference type="PANTHER" id="PTHR30529">
    <property type="entry name" value="CYTOCHROME B561"/>
    <property type="match status" value="1"/>
</dbReference>
<protein>
    <submittedName>
        <fullName evidence="16">YceI family protein</fullName>
    </submittedName>
</protein>
<dbReference type="SMART" id="SM00867">
    <property type="entry name" value="YceI"/>
    <property type="match status" value="1"/>
</dbReference>
<evidence type="ECO:0000256" key="5">
    <source>
        <dbReference type="ARBA" id="ARBA00022617"/>
    </source>
</evidence>
<comment type="caution">
    <text evidence="16">The sequence shown here is derived from an EMBL/GenBank/DDBJ whole genome shotgun (WGS) entry which is preliminary data.</text>
</comment>
<dbReference type="RefSeq" id="WP_247233677.1">
    <property type="nucleotide sequence ID" value="NZ_JALKHS010000011.1"/>
</dbReference>
<keyword evidence="10" id="KW-0408">Iron</keyword>
<dbReference type="InterPro" id="IPR016174">
    <property type="entry name" value="Di-haem_cyt_TM"/>
</dbReference>
<feature type="domain" description="Lipid/polyisoprenoid-binding YceI-like" evidence="15">
    <location>
        <begin position="255"/>
        <end position="411"/>
    </location>
</feature>
<sequence length="415" mass="44150">MSPQRYSIAAIALHWSIAAALAFQLSLGWQLSDISPGAGQFAAYQLHKSVGIVILLLTLARVAIRIFHPRPDALTDDRLAAFAAKATHRLLYAVMLLGPLSGWALVSTSRLQVPTLLFGTIPWPHLPITRSFNGIAYDAHLLTAYLLAGLIVLHVAGAIRHPFFKGENLLTRMAPRLAPGVAMAGALAIMTLAASASFLLTGKTATAVPQQQLVPPSMKAADSLPPSSPAQPSAAAPEAQTPEVKAEAAAIPLSQWRLTGPGKLGFTAMWNGAAVNGSFRRWTSEISYSPDDLPGSAITVMIDLASTVTGDSQRDETLQGPDYFGVSAHPEAVFRAKGFRPKGDDRYETRGTLDLNGRSHPVTLRFTLRQNGHIARAEGGAEIDRNLFGVGSATDETIAAKVAVSFALTAQRVDQ</sequence>
<comment type="subcellular location">
    <subcellularLocation>
        <location evidence="2">Cell membrane</location>
        <topology evidence="2">Multi-pass membrane protein</topology>
    </subcellularLocation>
</comment>
<evidence type="ECO:0000256" key="7">
    <source>
        <dbReference type="ARBA" id="ARBA00022723"/>
    </source>
</evidence>
<keyword evidence="17" id="KW-1185">Reference proteome</keyword>
<keyword evidence="11 14" id="KW-0472">Membrane</keyword>
<name>A0ABT0E084_9SPHN</name>
<feature type="transmembrane region" description="Helical" evidence="14">
    <location>
        <begin position="180"/>
        <end position="200"/>
    </location>
</feature>
<comment type="cofactor">
    <cofactor evidence="1">
        <name>heme b</name>
        <dbReference type="ChEBI" id="CHEBI:60344"/>
    </cofactor>
</comment>
<evidence type="ECO:0000256" key="14">
    <source>
        <dbReference type="SAM" id="Phobius"/>
    </source>
</evidence>
<evidence type="ECO:0000256" key="6">
    <source>
        <dbReference type="ARBA" id="ARBA00022692"/>
    </source>
</evidence>
<evidence type="ECO:0000313" key="16">
    <source>
        <dbReference type="EMBL" id="MCK0532794.1"/>
    </source>
</evidence>
<dbReference type="Proteomes" id="UP001203512">
    <property type="component" value="Unassembled WGS sequence"/>
</dbReference>
<evidence type="ECO:0000256" key="10">
    <source>
        <dbReference type="ARBA" id="ARBA00023004"/>
    </source>
</evidence>
<dbReference type="InterPro" id="IPR007372">
    <property type="entry name" value="Lipid/polyisoprenoid-bd_YceI"/>
</dbReference>
<gene>
    <name evidence="16" type="ORF">MU848_14485</name>
</gene>
<dbReference type="Pfam" id="PF04264">
    <property type="entry name" value="YceI"/>
    <property type="match status" value="1"/>
</dbReference>
<reference evidence="16 17" key="1">
    <citation type="submission" date="2022-04" db="EMBL/GenBank/DDBJ databases">
        <authorList>
            <person name="Huq M.A."/>
        </authorList>
    </citation>
    <scope>NUCLEOTIDE SEQUENCE [LARGE SCALE GENOMIC DNA]</scope>
    <source>
        <strain evidence="16 17">MAH-33</strain>
    </source>
</reference>
<evidence type="ECO:0000259" key="15">
    <source>
        <dbReference type="SMART" id="SM00867"/>
    </source>
</evidence>
<dbReference type="SUPFAM" id="SSF81342">
    <property type="entry name" value="Transmembrane di-heme cytochromes"/>
    <property type="match status" value="1"/>
</dbReference>
<evidence type="ECO:0000256" key="8">
    <source>
        <dbReference type="ARBA" id="ARBA00022982"/>
    </source>
</evidence>
<evidence type="ECO:0000256" key="3">
    <source>
        <dbReference type="ARBA" id="ARBA00022448"/>
    </source>
</evidence>
<evidence type="ECO:0000256" key="11">
    <source>
        <dbReference type="ARBA" id="ARBA00023136"/>
    </source>
</evidence>
<keyword evidence="6 14" id="KW-0812">Transmembrane</keyword>
<evidence type="ECO:0000256" key="13">
    <source>
        <dbReference type="SAM" id="MobiDB-lite"/>
    </source>
</evidence>
<feature type="compositionally biased region" description="Low complexity" evidence="13">
    <location>
        <begin position="220"/>
        <end position="239"/>
    </location>
</feature>
<accession>A0ABT0E084</accession>
<organism evidence="16 17">
    <name type="scientific">Sphingobium agri</name>
    <dbReference type="NCBI Taxonomy" id="2933566"/>
    <lineage>
        <taxon>Bacteria</taxon>
        <taxon>Pseudomonadati</taxon>
        <taxon>Pseudomonadota</taxon>
        <taxon>Alphaproteobacteria</taxon>
        <taxon>Sphingomonadales</taxon>
        <taxon>Sphingomonadaceae</taxon>
        <taxon>Sphingobium</taxon>
    </lineage>
</organism>
<feature type="transmembrane region" description="Helical" evidence="14">
    <location>
        <begin position="89"/>
        <end position="106"/>
    </location>
</feature>
<keyword evidence="7" id="KW-0479">Metal-binding</keyword>
<feature type="transmembrane region" description="Helical" evidence="14">
    <location>
        <begin position="139"/>
        <end position="159"/>
    </location>
</feature>
<dbReference type="PANTHER" id="PTHR30529:SF1">
    <property type="entry name" value="CYTOCHROME B561 HOMOLOG 2"/>
    <property type="match status" value="1"/>
</dbReference>
<keyword evidence="4" id="KW-1003">Cell membrane</keyword>
<evidence type="ECO:0000313" key="17">
    <source>
        <dbReference type="Proteomes" id="UP001203512"/>
    </source>
</evidence>
<evidence type="ECO:0000256" key="1">
    <source>
        <dbReference type="ARBA" id="ARBA00001970"/>
    </source>
</evidence>
<evidence type="ECO:0000256" key="4">
    <source>
        <dbReference type="ARBA" id="ARBA00022475"/>
    </source>
</evidence>
<evidence type="ECO:0000256" key="12">
    <source>
        <dbReference type="ARBA" id="ARBA00037975"/>
    </source>
</evidence>
<keyword evidence="8" id="KW-0249">Electron transport</keyword>
<proteinExistence type="inferred from homology"/>
<dbReference type="InterPro" id="IPR036761">
    <property type="entry name" value="TTHA0802/YceI-like_sf"/>
</dbReference>
<keyword evidence="9 14" id="KW-1133">Transmembrane helix</keyword>
<dbReference type="EMBL" id="JALKHS010000011">
    <property type="protein sequence ID" value="MCK0532794.1"/>
    <property type="molecule type" value="Genomic_DNA"/>
</dbReference>
<feature type="region of interest" description="Disordered" evidence="13">
    <location>
        <begin position="216"/>
        <end position="246"/>
    </location>
</feature>
<keyword evidence="3" id="KW-0813">Transport</keyword>
<dbReference type="Gene3D" id="2.40.128.110">
    <property type="entry name" value="Lipid/polyisoprenoid-binding, YceI-like"/>
    <property type="match status" value="1"/>
</dbReference>